<dbReference type="Pfam" id="PF17921">
    <property type="entry name" value="Integrase_H2C2"/>
    <property type="match status" value="1"/>
</dbReference>
<dbReference type="Gene3D" id="1.10.340.70">
    <property type="match status" value="1"/>
</dbReference>
<dbReference type="InterPro" id="IPR041577">
    <property type="entry name" value="RT_RNaseH_2"/>
</dbReference>
<evidence type="ECO:0000313" key="6">
    <source>
        <dbReference type="Proteomes" id="UP000069940"/>
    </source>
</evidence>
<dbReference type="EC" id="2.7.7.49" evidence="1"/>
<organism evidence="5 6">
    <name type="scientific">Aedes albopictus</name>
    <name type="common">Asian tiger mosquito</name>
    <name type="synonym">Stegomyia albopicta</name>
    <dbReference type="NCBI Taxonomy" id="7160"/>
    <lineage>
        <taxon>Eukaryota</taxon>
        <taxon>Metazoa</taxon>
        <taxon>Ecdysozoa</taxon>
        <taxon>Arthropoda</taxon>
        <taxon>Hexapoda</taxon>
        <taxon>Insecta</taxon>
        <taxon>Pterygota</taxon>
        <taxon>Neoptera</taxon>
        <taxon>Endopterygota</taxon>
        <taxon>Diptera</taxon>
        <taxon>Nematocera</taxon>
        <taxon>Culicoidea</taxon>
        <taxon>Culicidae</taxon>
        <taxon>Culicinae</taxon>
        <taxon>Aedini</taxon>
        <taxon>Aedes</taxon>
        <taxon>Stegomyia</taxon>
    </lineage>
</organism>
<accession>A0ABM1YQL4</accession>
<reference evidence="5" key="2">
    <citation type="submission" date="2025-05" db="UniProtKB">
        <authorList>
            <consortium name="EnsemblMetazoa"/>
        </authorList>
    </citation>
    <scope>IDENTIFICATION</scope>
    <source>
        <strain evidence="5">Foshan</strain>
    </source>
</reference>
<dbReference type="EnsemblMetazoa" id="AALFPA23_011274.R15951">
    <property type="protein sequence ID" value="AALFPA23_011274.P15951"/>
    <property type="gene ID" value="AALFPA23_011274"/>
</dbReference>
<feature type="domain" description="Reverse transcriptase/retrotransposon-derived protein RNase H-like" evidence="3">
    <location>
        <begin position="2"/>
        <end position="54"/>
    </location>
</feature>
<name>A0ABM1YQL4_AEDAL</name>
<dbReference type="InterPro" id="IPR043502">
    <property type="entry name" value="DNA/RNA_pol_sf"/>
</dbReference>
<dbReference type="SUPFAM" id="SSF56672">
    <property type="entry name" value="DNA/RNA polymerases"/>
    <property type="match status" value="1"/>
</dbReference>
<evidence type="ECO:0000256" key="2">
    <source>
        <dbReference type="ARBA" id="ARBA00023268"/>
    </source>
</evidence>
<sequence>MVTSAPVLRYFDVQKDVVIQCDSSSVGLGAVLLQDGQPVVYASKTLNATDRNGPQVCADRERNIGHPVCLPIFQKPLVEAPLRIQRMLLALQRYNTVLRFTPGKEVIIADMLSRASIADNDVCSKDICDVYALEYIPILDDRVLQIKAESKQDPEIQTIIQFVIDGWPTKSEVPESLQDILDRLHQSRSGIEATTKLARDTVFWPGIYDQIRQKVQQCDICQKIAPNQQLQPMQSHQIPSYPFQELSMDLCEIELGGRKARITAQLAIDQTPQKKAGELMENRP</sequence>
<reference evidence="6" key="1">
    <citation type="journal article" date="2015" name="Proc. Natl. Acad. Sci. U.S.A.">
        <title>Genome sequence of the Asian Tiger mosquito, Aedes albopictus, reveals insights into its biology, genetics, and evolution.</title>
        <authorList>
            <person name="Chen X.G."/>
            <person name="Jiang X."/>
            <person name="Gu J."/>
            <person name="Xu M."/>
            <person name="Wu Y."/>
            <person name="Deng Y."/>
            <person name="Zhang C."/>
            <person name="Bonizzoni M."/>
            <person name="Dermauw W."/>
            <person name="Vontas J."/>
            <person name="Armbruster P."/>
            <person name="Huang X."/>
            <person name="Yang Y."/>
            <person name="Zhang H."/>
            <person name="He W."/>
            <person name="Peng H."/>
            <person name="Liu Y."/>
            <person name="Wu K."/>
            <person name="Chen J."/>
            <person name="Lirakis M."/>
            <person name="Topalis P."/>
            <person name="Van Leeuwen T."/>
            <person name="Hall A.B."/>
            <person name="Jiang X."/>
            <person name="Thorpe C."/>
            <person name="Mueller R.L."/>
            <person name="Sun C."/>
            <person name="Waterhouse R.M."/>
            <person name="Yan G."/>
            <person name="Tu Z.J."/>
            <person name="Fang X."/>
            <person name="James A.A."/>
        </authorList>
    </citation>
    <scope>NUCLEOTIDE SEQUENCE [LARGE SCALE GENOMIC DNA]</scope>
    <source>
        <strain evidence="6">Foshan</strain>
    </source>
</reference>
<dbReference type="InterPro" id="IPR050951">
    <property type="entry name" value="Retrovirus_Pol_polyprotein"/>
</dbReference>
<keyword evidence="2" id="KW-0511">Multifunctional enzyme</keyword>
<dbReference type="PANTHER" id="PTHR37984:SF5">
    <property type="entry name" value="PROTEIN NYNRIN-LIKE"/>
    <property type="match status" value="1"/>
</dbReference>
<dbReference type="GeneID" id="134290530"/>
<evidence type="ECO:0000259" key="4">
    <source>
        <dbReference type="Pfam" id="PF17921"/>
    </source>
</evidence>
<dbReference type="Pfam" id="PF17919">
    <property type="entry name" value="RT_RNaseH_2"/>
    <property type="match status" value="1"/>
</dbReference>
<evidence type="ECO:0000313" key="5">
    <source>
        <dbReference type="EnsemblMetazoa" id="AALFPA23_011274.P15951"/>
    </source>
</evidence>
<dbReference type="Proteomes" id="UP000069940">
    <property type="component" value="Unassembled WGS sequence"/>
</dbReference>
<dbReference type="PANTHER" id="PTHR37984">
    <property type="entry name" value="PROTEIN CBG26694"/>
    <property type="match status" value="1"/>
</dbReference>
<feature type="domain" description="Integrase zinc-binding" evidence="4">
    <location>
        <begin position="177"/>
        <end position="226"/>
    </location>
</feature>
<dbReference type="InterPro" id="IPR041588">
    <property type="entry name" value="Integrase_H2C2"/>
</dbReference>
<evidence type="ECO:0000259" key="3">
    <source>
        <dbReference type="Pfam" id="PF17919"/>
    </source>
</evidence>
<dbReference type="RefSeq" id="XP_062713671.1">
    <property type="nucleotide sequence ID" value="XM_062857687.1"/>
</dbReference>
<protein>
    <recommendedName>
        <fullName evidence="1">RNA-directed DNA polymerase</fullName>
        <ecNumber evidence="1">2.7.7.49</ecNumber>
    </recommendedName>
</protein>
<evidence type="ECO:0000256" key="1">
    <source>
        <dbReference type="ARBA" id="ARBA00012493"/>
    </source>
</evidence>
<keyword evidence="6" id="KW-1185">Reference proteome</keyword>
<proteinExistence type="predicted"/>